<organism evidence="1">
    <name type="scientific">marine sediment metagenome</name>
    <dbReference type="NCBI Taxonomy" id="412755"/>
    <lineage>
        <taxon>unclassified sequences</taxon>
        <taxon>metagenomes</taxon>
        <taxon>ecological metagenomes</taxon>
    </lineage>
</organism>
<feature type="non-terminal residue" evidence="1">
    <location>
        <position position="85"/>
    </location>
</feature>
<proteinExistence type="predicted"/>
<evidence type="ECO:0000313" key="1">
    <source>
        <dbReference type="EMBL" id="GAI10994.1"/>
    </source>
</evidence>
<reference evidence="1" key="1">
    <citation type="journal article" date="2014" name="Front. Microbiol.">
        <title>High frequency of phylogenetically diverse reductive dehalogenase-homologous genes in deep subseafloor sedimentary metagenomes.</title>
        <authorList>
            <person name="Kawai M."/>
            <person name="Futagami T."/>
            <person name="Toyoda A."/>
            <person name="Takaki Y."/>
            <person name="Nishi S."/>
            <person name="Hori S."/>
            <person name="Arai W."/>
            <person name="Tsubouchi T."/>
            <person name="Morono Y."/>
            <person name="Uchiyama I."/>
            <person name="Ito T."/>
            <person name="Fujiyama A."/>
            <person name="Inagaki F."/>
            <person name="Takami H."/>
        </authorList>
    </citation>
    <scope>NUCLEOTIDE SEQUENCE</scope>
    <source>
        <strain evidence="1">Expedition CK06-06</strain>
    </source>
</reference>
<dbReference type="EMBL" id="BARV01011689">
    <property type="protein sequence ID" value="GAI10994.1"/>
    <property type="molecule type" value="Genomic_DNA"/>
</dbReference>
<comment type="caution">
    <text evidence="1">The sequence shown here is derived from an EMBL/GenBank/DDBJ whole genome shotgun (WGS) entry which is preliminary data.</text>
</comment>
<gene>
    <name evidence="1" type="ORF">S06H3_22036</name>
</gene>
<sequence length="85" mass="9662">MKEAKTSEEEDKIVQMKDKMQTYVRLAVAEKLGTFSQGYYHCNCFATYLRLSVHKGIVGEAAKRILSELVWDDCPNPRCPECSDG</sequence>
<dbReference type="AlphaFoldDB" id="X1MXC6"/>
<name>X1MXC6_9ZZZZ</name>
<protein>
    <submittedName>
        <fullName evidence="1">Uncharacterized protein</fullName>
    </submittedName>
</protein>
<accession>X1MXC6</accession>